<organism evidence="6 7">
    <name type="scientific">Pseudomicrostroma glucosiphilum</name>
    <dbReference type="NCBI Taxonomy" id="1684307"/>
    <lineage>
        <taxon>Eukaryota</taxon>
        <taxon>Fungi</taxon>
        <taxon>Dikarya</taxon>
        <taxon>Basidiomycota</taxon>
        <taxon>Ustilaginomycotina</taxon>
        <taxon>Exobasidiomycetes</taxon>
        <taxon>Microstromatales</taxon>
        <taxon>Microstromatales incertae sedis</taxon>
        <taxon>Pseudomicrostroma</taxon>
    </lineage>
</organism>
<dbReference type="Gene3D" id="3.30.428.10">
    <property type="entry name" value="HIT-like"/>
    <property type="match status" value="1"/>
</dbReference>
<dbReference type="STRING" id="1684307.A0A316U046"/>
<dbReference type="Pfam" id="PF11969">
    <property type="entry name" value="DcpS_C"/>
    <property type="match status" value="1"/>
</dbReference>
<dbReference type="GO" id="GO:0016787">
    <property type="term" value="F:hydrolase activity"/>
    <property type="evidence" value="ECO:0007669"/>
    <property type="project" value="UniProtKB-KW"/>
</dbReference>
<feature type="compositionally biased region" description="Polar residues" evidence="4">
    <location>
        <begin position="37"/>
        <end position="46"/>
    </location>
</feature>
<feature type="compositionally biased region" description="Polar residues" evidence="4">
    <location>
        <begin position="20"/>
        <end position="29"/>
    </location>
</feature>
<evidence type="ECO:0000256" key="4">
    <source>
        <dbReference type="SAM" id="MobiDB-lite"/>
    </source>
</evidence>
<dbReference type="GO" id="GO:0000166">
    <property type="term" value="F:nucleotide binding"/>
    <property type="evidence" value="ECO:0007669"/>
    <property type="project" value="UniProtKB-KW"/>
</dbReference>
<dbReference type="PANTHER" id="PTHR12486">
    <property type="entry name" value="APRATAXIN-RELATED"/>
    <property type="match status" value="1"/>
</dbReference>
<dbReference type="EMBL" id="KZ819335">
    <property type="protein sequence ID" value="PWN18600.1"/>
    <property type="molecule type" value="Genomic_DNA"/>
</dbReference>
<feature type="short sequence motif" description="Histidine triad motif" evidence="3">
    <location>
        <begin position="156"/>
        <end position="160"/>
    </location>
</feature>
<dbReference type="AlphaFoldDB" id="A0A316U046"/>
<feature type="domain" description="HIT" evidence="5">
    <location>
        <begin position="51"/>
        <end position="174"/>
    </location>
</feature>
<name>A0A316U046_9BASI</name>
<evidence type="ECO:0000313" key="6">
    <source>
        <dbReference type="EMBL" id="PWN18600.1"/>
    </source>
</evidence>
<evidence type="ECO:0000259" key="5">
    <source>
        <dbReference type="PROSITE" id="PS51084"/>
    </source>
</evidence>
<keyword evidence="2" id="KW-0378">Hydrolase</keyword>
<evidence type="ECO:0000256" key="1">
    <source>
        <dbReference type="ARBA" id="ARBA00022741"/>
    </source>
</evidence>
<protein>
    <recommendedName>
        <fullName evidence="5">HIT domain-containing protein</fullName>
    </recommendedName>
</protein>
<dbReference type="InterPro" id="IPR036265">
    <property type="entry name" value="HIT-like_sf"/>
</dbReference>
<sequence length="217" mass="23265">MAPLSFLKSCFGFAGSNAHSKAQDSTGEGTSALLDSAGTNTRSTSSGRPCIFCNIPPMSDPNSPFKVVMENEEAVAFHDRSPKGVLHLLAVPRVHVKDVKALQGAEGAAMVQRLVDIGTQALDLLESQRPSSSPDTRSESKRRLGFHVPPLTSVSHLHLHCLVEPLSMLGRMEFPVAPAKPEAKPPLLKGYSWFVEAEQARTILQSGKKVTVGKVTA</sequence>
<dbReference type="GeneID" id="37017177"/>
<dbReference type="PANTHER" id="PTHR12486:SF5">
    <property type="entry name" value="ADENOSINE 5'-MONOPHOSPHORAMIDASE HINT3"/>
    <property type="match status" value="1"/>
</dbReference>
<evidence type="ECO:0000313" key="7">
    <source>
        <dbReference type="Proteomes" id="UP000245942"/>
    </source>
</evidence>
<reference evidence="6 7" key="1">
    <citation type="journal article" date="2018" name="Mol. Biol. Evol.">
        <title>Broad Genomic Sampling Reveals a Smut Pathogenic Ancestry of the Fungal Clade Ustilaginomycotina.</title>
        <authorList>
            <person name="Kijpornyongpan T."/>
            <person name="Mondo S.J."/>
            <person name="Barry K."/>
            <person name="Sandor L."/>
            <person name="Lee J."/>
            <person name="Lipzen A."/>
            <person name="Pangilinan J."/>
            <person name="LaButti K."/>
            <person name="Hainaut M."/>
            <person name="Henrissat B."/>
            <person name="Grigoriev I.V."/>
            <person name="Spatafora J.W."/>
            <person name="Aime M.C."/>
        </authorList>
    </citation>
    <scope>NUCLEOTIDE SEQUENCE [LARGE SCALE GENOMIC DNA]</scope>
    <source>
        <strain evidence="6 7">MCA 4718</strain>
    </source>
</reference>
<evidence type="ECO:0000256" key="3">
    <source>
        <dbReference type="PROSITE-ProRule" id="PRU00464"/>
    </source>
</evidence>
<dbReference type="OrthoDB" id="1915375at2759"/>
<gene>
    <name evidence="6" type="ORF">BCV69DRAFT_67724</name>
</gene>
<dbReference type="Proteomes" id="UP000245942">
    <property type="component" value="Unassembled WGS sequence"/>
</dbReference>
<dbReference type="SUPFAM" id="SSF54197">
    <property type="entry name" value="HIT-like"/>
    <property type="match status" value="1"/>
</dbReference>
<dbReference type="PROSITE" id="PS51084">
    <property type="entry name" value="HIT_2"/>
    <property type="match status" value="1"/>
</dbReference>
<keyword evidence="7" id="KW-1185">Reference proteome</keyword>
<evidence type="ECO:0000256" key="2">
    <source>
        <dbReference type="ARBA" id="ARBA00022801"/>
    </source>
</evidence>
<dbReference type="InterPro" id="IPR011146">
    <property type="entry name" value="HIT-like"/>
</dbReference>
<keyword evidence="1" id="KW-0547">Nucleotide-binding</keyword>
<dbReference type="RefSeq" id="XP_025345760.1">
    <property type="nucleotide sequence ID" value="XM_025495443.1"/>
</dbReference>
<accession>A0A316U046</accession>
<feature type="region of interest" description="Disordered" evidence="4">
    <location>
        <begin position="20"/>
        <end position="46"/>
    </location>
</feature>
<proteinExistence type="predicted"/>